<evidence type="ECO:0000256" key="1">
    <source>
        <dbReference type="SAM" id="MobiDB-lite"/>
    </source>
</evidence>
<evidence type="ECO:0000259" key="2">
    <source>
        <dbReference type="Pfam" id="PF12146"/>
    </source>
</evidence>
<keyword evidence="4" id="KW-1185">Reference proteome</keyword>
<dbReference type="Pfam" id="PF12146">
    <property type="entry name" value="Hydrolase_4"/>
    <property type="match status" value="1"/>
</dbReference>
<gene>
    <name evidence="3" type="ORF">ACFQQG_07500</name>
</gene>
<dbReference type="EC" id="3.4.-.-" evidence="3"/>
<dbReference type="InterPro" id="IPR029058">
    <property type="entry name" value="AB_hydrolase_fold"/>
</dbReference>
<dbReference type="Proteomes" id="UP001596445">
    <property type="component" value="Unassembled WGS sequence"/>
</dbReference>
<organism evidence="3 4">
    <name type="scientific">Halovenus salina</name>
    <dbReference type="NCBI Taxonomy" id="1510225"/>
    <lineage>
        <taxon>Archaea</taxon>
        <taxon>Methanobacteriati</taxon>
        <taxon>Methanobacteriota</taxon>
        <taxon>Stenosarchaea group</taxon>
        <taxon>Halobacteria</taxon>
        <taxon>Halobacteriales</taxon>
        <taxon>Haloarculaceae</taxon>
        <taxon>Halovenus</taxon>
    </lineage>
</organism>
<dbReference type="AlphaFoldDB" id="A0ABD5VXZ9"/>
<dbReference type="InterPro" id="IPR022742">
    <property type="entry name" value="Hydrolase_4"/>
</dbReference>
<dbReference type="Gene3D" id="3.40.50.1820">
    <property type="entry name" value="alpha/beta hydrolase"/>
    <property type="match status" value="1"/>
</dbReference>
<dbReference type="InterPro" id="IPR053145">
    <property type="entry name" value="AB_hydrolase_Est10"/>
</dbReference>
<dbReference type="RefSeq" id="WP_382186834.1">
    <property type="nucleotide sequence ID" value="NZ_JBHSZI010000001.1"/>
</dbReference>
<name>A0ABD5VXZ9_9EURY</name>
<dbReference type="PANTHER" id="PTHR43265:SF1">
    <property type="entry name" value="ESTERASE ESTD"/>
    <property type="match status" value="1"/>
</dbReference>
<accession>A0ABD5VXZ9</accession>
<sequence length="278" mass="30500">MPDGSEECPGVVIVHGSGPNDRDGTLGPSKPYKELAWGLASKGVGVLRYDKRTAACSGDGTDITIDGVVTDDALTALDKLRNHDRIAADEVFVAGHSLGGKMVPRIATRDDTLAGAIMLAAPARGRADIIVDQVEYLLSLEEDLSDTERQQQLETIRQQAEKIRTLDIADDELVRGAGRPFWRTLQEYDQTATAAALNLPLLLAQGRRDYQVTVEDELSVWREVLSENSNASFEVYDNLNHLFEQSEGEMSPDEYYRPDSPVAETVIDDLAAFVEKHA</sequence>
<protein>
    <submittedName>
        <fullName evidence="3">Alpha/beta hydrolase family protein</fullName>
        <ecNumber evidence="3">3.4.-.-</ecNumber>
    </submittedName>
</protein>
<proteinExistence type="predicted"/>
<reference evidence="3 4" key="1">
    <citation type="journal article" date="2019" name="Int. J. Syst. Evol. Microbiol.">
        <title>The Global Catalogue of Microorganisms (GCM) 10K type strain sequencing project: providing services to taxonomists for standard genome sequencing and annotation.</title>
        <authorList>
            <consortium name="The Broad Institute Genomics Platform"/>
            <consortium name="The Broad Institute Genome Sequencing Center for Infectious Disease"/>
            <person name="Wu L."/>
            <person name="Ma J."/>
        </authorList>
    </citation>
    <scope>NUCLEOTIDE SEQUENCE [LARGE SCALE GENOMIC DNA]</scope>
    <source>
        <strain evidence="3 4">JCM 30072</strain>
    </source>
</reference>
<feature type="region of interest" description="Disordered" evidence="1">
    <location>
        <begin position="1"/>
        <end position="27"/>
    </location>
</feature>
<keyword evidence="3" id="KW-0378">Hydrolase</keyword>
<dbReference type="PANTHER" id="PTHR43265">
    <property type="entry name" value="ESTERASE ESTD"/>
    <property type="match status" value="1"/>
</dbReference>
<comment type="caution">
    <text evidence="3">The sequence shown here is derived from an EMBL/GenBank/DDBJ whole genome shotgun (WGS) entry which is preliminary data.</text>
</comment>
<dbReference type="GO" id="GO:0016787">
    <property type="term" value="F:hydrolase activity"/>
    <property type="evidence" value="ECO:0007669"/>
    <property type="project" value="UniProtKB-KW"/>
</dbReference>
<evidence type="ECO:0000313" key="3">
    <source>
        <dbReference type="EMBL" id="MFC7058041.1"/>
    </source>
</evidence>
<dbReference type="SUPFAM" id="SSF53474">
    <property type="entry name" value="alpha/beta-Hydrolases"/>
    <property type="match status" value="1"/>
</dbReference>
<evidence type="ECO:0000313" key="4">
    <source>
        <dbReference type="Proteomes" id="UP001596445"/>
    </source>
</evidence>
<dbReference type="EMBL" id="JBHSZI010000001">
    <property type="protein sequence ID" value="MFC7058041.1"/>
    <property type="molecule type" value="Genomic_DNA"/>
</dbReference>
<feature type="domain" description="Serine aminopeptidase S33" evidence="2">
    <location>
        <begin position="29"/>
        <end position="242"/>
    </location>
</feature>